<dbReference type="SUPFAM" id="SSF51735">
    <property type="entry name" value="NAD(P)-binding Rossmann-fold domains"/>
    <property type="match status" value="1"/>
</dbReference>
<dbReference type="GO" id="GO:0016020">
    <property type="term" value="C:membrane"/>
    <property type="evidence" value="ECO:0007669"/>
    <property type="project" value="TreeGrafter"/>
</dbReference>
<dbReference type="InterPro" id="IPR002347">
    <property type="entry name" value="SDR_fam"/>
</dbReference>
<gene>
    <name evidence="4" type="ORF">UFOPK2683_01505</name>
    <name evidence="5" type="ORF">UFOPK3605_00022</name>
    <name evidence="6" type="ORF">UFOPK3897_00026</name>
    <name evidence="7" type="ORF">UFOPK4121_00133</name>
</gene>
<evidence type="ECO:0000256" key="1">
    <source>
        <dbReference type="ARBA" id="ARBA00006484"/>
    </source>
</evidence>
<evidence type="ECO:0000256" key="2">
    <source>
        <dbReference type="ARBA" id="ARBA00023002"/>
    </source>
</evidence>
<dbReference type="InterPro" id="IPR057326">
    <property type="entry name" value="KR_dom"/>
</dbReference>
<dbReference type="PANTHER" id="PTHR44196">
    <property type="entry name" value="DEHYDROGENASE/REDUCTASE SDR FAMILY MEMBER 7B"/>
    <property type="match status" value="1"/>
</dbReference>
<dbReference type="AlphaFoldDB" id="A0A6J7LL27"/>
<dbReference type="Pfam" id="PF00106">
    <property type="entry name" value="adh_short"/>
    <property type="match status" value="1"/>
</dbReference>
<dbReference type="PRINTS" id="PR00081">
    <property type="entry name" value="GDHRDH"/>
</dbReference>
<dbReference type="SMART" id="SM00822">
    <property type="entry name" value="PKS_KR"/>
    <property type="match status" value="1"/>
</dbReference>
<evidence type="ECO:0000313" key="7">
    <source>
        <dbReference type="EMBL" id="CAB5012441.1"/>
    </source>
</evidence>
<dbReference type="Gene3D" id="3.40.50.720">
    <property type="entry name" value="NAD(P)-binding Rossmann-like Domain"/>
    <property type="match status" value="1"/>
</dbReference>
<dbReference type="EMBL" id="CAEZYK010000120">
    <property type="protein sequence ID" value="CAB4734670.1"/>
    <property type="molecule type" value="Genomic_DNA"/>
</dbReference>
<dbReference type="PROSITE" id="PS00061">
    <property type="entry name" value="ADH_SHORT"/>
    <property type="match status" value="1"/>
</dbReference>
<accession>A0A6J7LL27</accession>
<name>A0A6J7LL27_9ZZZZ</name>
<dbReference type="GO" id="GO:0016491">
    <property type="term" value="F:oxidoreductase activity"/>
    <property type="evidence" value="ECO:0007669"/>
    <property type="project" value="UniProtKB-KW"/>
</dbReference>
<dbReference type="EMBL" id="CAFBOF010000001">
    <property type="protein sequence ID" value="CAB4967922.1"/>
    <property type="molecule type" value="Genomic_DNA"/>
</dbReference>
<feature type="domain" description="Ketoreductase" evidence="3">
    <location>
        <begin position="7"/>
        <end position="190"/>
    </location>
</feature>
<dbReference type="EMBL" id="CAFBMM010000001">
    <property type="protein sequence ID" value="CAB4893076.1"/>
    <property type="molecule type" value="Genomic_DNA"/>
</dbReference>
<evidence type="ECO:0000313" key="6">
    <source>
        <dbReference type="EMBL" id="CAB4967922.1"/>
    </source>
</evidence>
<comment type="similarity">
    <text evidence="1">Belongs to the short-chain dehydrogenases/reductases (SDR) family.</text>
</comment>
<dbReference type="InterPro" id="IPR020904">
    <property type="entry name" value="Sc_DH/Rdtase_CS"/>
</dbReference>
<protein>
    <submittedName>
        <fullName evidence="6">Unannotated protein</fullName>
    </submittedName>
</protein>
<organism evidence="6">
    <name type="scientific">freshwater metagenome</name>
    <dbReference type="NCBI Taxonomy" id="449393"/>
    <lineage>
        <taxon>unclassified sequences</taxon>
        <taxon>metagenomes</taxon>
        <taxon>ecological metagenomes</taxon>
    </lineage>
</organism>
<sequence length="264" mass="28364">MTNLKDKKVLITGASAGLGAALALGFAEQGATVGICARRADRLAEVLARLQVLSPDSQAWTVDLNDLDGIAAFAAEVENQFGGVDILINNAGIPKRRDVTRLTAEESEAVMRINYFSPVRLILALLPSIIERQGHVVNISSVAARLGPPIESAYSASKAAITAFSECMAVDLRHTGVGVHIVNPGLFETELFDLPNNETGFHDPKLFLPVEDIVAPVLAMLDSGSIECYVPDWFGNVVTNKFSDPDVFIANSKNYADEVEANRK</sequence>
<dbReference type="PANTHER" id="PTHR44196:SF1">
    <property type="entry name" value="DEHYDROGENASE_REDUCTASE SDR FAMILY MEMBER 7B"/>
    <property type="match status" value="1"/>
</dbReference>
<reference evidence="6" key="1">
    <citation type="submission" date="2020-05" db="EMBL/GenBank/DDBJ databases">
        <authorList>
            <person name="Chiriac C."/>
            <person name="Salcher M."/>
            <person name="Ghai R."/>
            <person name="Kavagutti S V."/>
        </authorList>
    </citation>
    <scope>NUCLEOTIDE SEQUENCE</scope>
</reference>
<keyword evidence="2" id="KW-0560">Oxidoreductase</keyword>
<dbReference type="InterPro" id="IPR036291">
    <property type="entry name" value="NAD(P)-bd_dom_sf"/>
</dbReference>
<dbReference type="EMBL" id="CAFBPQ010000001">
    <property type="protein sequence ID" value="CAB5012441.1"/>
    <property type="molecule type" value="Genomic_DNA"/>
</dbReference>
<proteinExistence type="inferred from homology"/>
<evidence type="ECO:0000259" key="3">
    <source>
        <dbReference type="SMART" id="SM00822"/>
    </source>
</evidence>
<dbReference type="PRINTS" id="PR00080">
    <property type="entry name" value="SDRFAMILY"/>
</dbReference>
<evidence type="ECO:0000313" key="5">
    <source>
        <dbReference type="EMBL" id="CAB4893076.1"/>
    </source>
</evidence>
<evidence type="ECO:0000313" key="4">
    <source>
        <dbReference type="EMBL" id="CAB4734670.1"/>
    </source>
</evidence>
<dbReference type="CDD" id="cd05233">
    <property type="entry name" value="SDR_c"/>
    <property type="match status" value="1"/>
</dbReference>